<dbReference type="EMBL" id="BPVZ01000094">
    <property type="protein sequence ID" value="GKV32254.1"/>
    <property type="molecule type" value="Genomic_DNA"/>
</dbReference>
<evidence type="ECO:0000256" key="4">
    <source>
        <dbReference type="ARBA" id="ARBA00023163"/>
    </source>
</evidence>
<feature type="region of interest" description="Disordered" evidence="6">
    <location>
        <begin position="1"/>
        <end position="20"/>
    </location>
</feature>
<name>A0AAV5L4W2_9ROSI</name>
<dbReference type="GO" id="GO:0005634">
    <property type="term" value="C:nucleus"/>
    <property type="evidence" value="ECO:0007669"/>
    <property type="project" value="UniProtKB-SubCell"/>
</dbReference>
<accession>A0AAV5L4W2</accession>
<evidence type="ECO:0000256" key="3">
    <source>
        <dbReference type="ARBA" id="ARBA00023125"/>
    </source>
</evidence>
<evidence type="ECO:0000256" key="1">
    <source>
        <dbReference type="ARBA" id="ARBA00004123"/>
    </source>
</evidence>
<dbReference type="SUPFAM" id="SSF101936">
    <property type="entry name" value="DNA-binding pseudobarrel domain"/>
    <property type="match status" value="1"/>
</dbReference>
<evidence type="ECO:0000313" key="7">
    <source>
        <dbReference type="EMBL" id="GKV32254.1"/>
    </source>
</evidence>
<keyword evidence="8" id="KW-1185">Reference proteome</keyword>
<proteinExistence type="predicted"/>
<evidence type="ECO:0000256" key="5">
    <source>
        <dbReference type="ARBA" id="ARBA00023242"/>
    </source>
</evidence>
<comment type="caution">
    <text evidence="7">The sequence shown here is derived from an EMBL/GenBank/DDBJ whole genome shotgun (WGS) entry which is preliminary data.</text>
</comment>
<feature type="compositionally biased region" description="Basic and acidic residues" evidence="6">
    <location>
        <begin position="8"/>
        <end position="17"/>
    </location>
</feature>
<protein>
    <recommendedName>
        <fullName evidence="9">TF-B3 domain-containing protein</fullName>
    </recommendedName>
</protein>
<dbReference type="Proteomes" id="UP001054252">
    <property type="component" value="Unassembled WGS sequence"/>
</dbReference>
<dbReference type="AlphaFoldDB" id="A0AAV5L4W2"/>
<evidence type="ECO:0000256" key="2">
    <source>
        <dbReference type="ARBA" id="ARBA00023015"/>
    </source>
</evidence>
<keyword evidence="5" id="KW-0539">Nucleus</keyword>
<sequence>MATIFQNKRIERNDTGNRMRFPSEANLTNLPFSCNSPGQFGSLTVTDEGGAQKMLTIENQRGQVCFTRGWNAFREEKGITVSRDLPLQR</sequence>
<comment type="subcellular location">
    <subcellularLocation>
        <location evidence="1">Nucleus</location>
    </subcellularLocation>
</comment>
<dbReference type="InterPro" id="IPR015300">
    <property type="entry name" value="DNA-bd_pseudobarrel_sf"/>
</dbReference>
<evidence type="ECO:0000256" key="6">
    <source>
        <dbReference type="SAM" id="MobiDB-lite"/>
    </source>
</evidence>
<keyword evidence="4" id="KW-0804">Transcription</keyword>
<gene>
    <name evidence="7" type="ORF">SLEP1_g40871</name>
</gene>
<dbReference type="GO" id="GO:0003677">
    <property type="term" value="F:DNA binding"/>
    <property type="evidence" value="ECO:0007669"/>
    <property type="project" value="UniProtKB-KW"/>
</dbReference>
<reference evidence="7 8" key="1">
    <citation type="journal article" date="2021" name="Commun. Biol.">
        <title>The genome of Shorea leprosula (Dipterocarpaceae) highlights the ecological relevance of drought in aseasonal tropical rainforests.</title>
        <authorList>
            <person name="Ng K.K.S."/>
            <person name="Kobayashi M.J."/>
            <person name="Fawcett J.A."/>
            <person name="Hatakeyama M."/>
            <person name="Paape T."/>
            <person name="Ng C.H."/>
            <person name="Ang C.C."/>
            <person name="Tnah L.H."/>
            <person name="Lee C.T."/>
            <person name="Nishiyama T."/>
            <person name="Sese J."/>
            <person name="O'Brien M.J."/>
            <person name="Copetti D."/>
            <person name="Mohd Noor M.I."/>
            <person name="Ong R.C."/>
            <person name="Putra M."/>
            <person name="Sireger I.Z."/>
            <person name="Indrioko S."/>
            <person name="Kosugi Y."/>
            <person name="Izuno A."/>
            <person name="Isagi Y."/>
            <person name="Lee S.L."/>
            <person name="Shimizu K.K."/>
        </authorList>
    </citation>
    <scope>NUCLEOTIDE SEQUENCE [LARGE SCALE GENOMIC DNA]</scope>
    <source>
        <strain evidence="7">214</strain>
    </source>
</reference>
<keyword evidence="2" id="KW-0805">Transcription regulation</keyword>
<organism evidence="7 8">
    <name type="scientific">Rubroshorea leprosula</name>
    <dbReference type="NCBI Taxonomy" id="152421"/>
    <lineage>
        <taxon>Eukaryota</taxon>
        <taxon>Viridiplantae</taxon>
        <taxon>Streptophyta</taxon>
        <taxon>Embryophyta</taxon>
        <taxon>Tracheophyta</taxon>
        <taxon>Spermatophyta</taxon>
        <taxon>Magnoliopsida</taxon>
        <taxon>eudicotyledons</taxon>
        <taxon>Gunneridae</taxon>
        <taxon>Pentapetalae</taxon>
        <taxon>rosids</taxon>
        <taxon>malvids</taxon>
        <taxon>Malvales</taxon>
        <taxon>Dipterocarpaceae</taxon>
        <taxon>Rubroshorea</taxon>
    </lineage>
</organism>
<keyword evidence="3" id="KW-0238">DNA-binding</keyword>
<evidence type="ECO:0008006" key="9">
    <source>
        <dbReference type="Google" id="ProtNLM"/>
    </source>
</evidence>
<evidence type="ECO:0000313" key="8">
    <source>
        <dbReference type="Proteomes" id="UP001054252"/>
    </source>
</evidence>